<dbReference type="Proteomes" id="UP000010795">
    <property type="component" value="Chromosome"/>
</dbReference>
<dbReference type="EMBL" id="CP003255">
    <property type="protein sequence ID" value="AGA56961.1"/>
    <property type="molecule type" value="Genomic_DNA"/>
</dbReference>
<dbReference type="InterPro" id="IPR005538">
    <property type="entry name" value="LrgA/CidA"/>
</dbReference>
<evidence type="ECO:0000256" key="6">
    <source>
        <dbReference type="SAM" id="Phobius"/>
    </source>
</evidence>
<evidence type="ECO:0000256" key="3">
    <source>
        <dbReference type="ARBA" id="ARBA00022692"/>
    </source>
</evidence>
<comment type="subcellular location">
    <subcellularLocation>
        <location evidence="1">Cell membrane</location>
        <topology evidence="1">Multi-pass membrane protein</topology>
    </subcellularLocation>
</comment>
<protein>
    <submittedName>
        <fullName evidence="7">Putative effector of murein hydrolase LrgA</fullName>
    </submittedName>
</protein>
<dbReference type="OrthoDB" id="3176438at2"/>
<proteinExistence type="predicted"/>
<dbReference type="AlphaFoldDB" id="L0EB95"/>
<gene>
    <name evidence="7" type="ordered locus">Theco_0761</name>
</gene>
<dbReference type="Pfam" id="PF03788">
    <property type="entry name" value="LrgA"/>
    <property type="match status" value="1"/>
</dbReference>
<keyword evidence="5 6" id="KW-0472">Membrane</keyword>
<evidence type="ECO:0000256" key="4">
    <source>
        <dbReference type="ARBA" id="ARBA00022989"/>
    </source>
</evidence>
<organism evidence="7 8">
    <name type="scientific">Thermobacillus composti (strain DSM 18247 / JCM 13945 / KWC4)</name>
    <dbReference type="NCBI Taxonomy" id="717605"/>
    <lineage>
        <taxon>Bacteria</taxon>
        <taxon>Bacillati</taxon>
        <taxon>Bacillota</taxon>
        <taxon>Bacilli</taxon>
        <taxon>Bacillales</taxon>
        <taxon>Paenibacillaceae</taxon>
        <taxon>Thermobacillus</taxon>
    </lineage>
</organism>
<sequence length="115" mass="13086">MAGFAILLAFHLLGLWIQKGTSLPLPANVIGLILFTACLFLKIIKLEWVEESAQFLLKHMLLFFLPFVVGTMVYFGEIRESWLAIIGGLLLSTLLSLAVTGWLTQWLERRETRHE</sequence>
<dbReference type="PANTHER" id="PTHR33931">
    <property type="entry name" value="HOLIN-LIKE PROTEIN CIDA-RELATED"/>
    <property type="match status" value="1"/>
</dbReference>
<feature type="transmembrane region" description="Helical" evidence="6">
    <location>
        <begin position="27"/>
        <end position="44"/>
    </location>
</feature>
<dbReference type="HOGENOM" id="CLU_113736_4_2_9"/>
<feature type="transmembrane region" description="Helical" evidence="6">
    <location>
        <begin position="82"/>
        <end position="103"/>
    </location>
</feature>
<dbReference type="GO" id="GO:0005886">
    <property type="term" value="C:plasma membrane"/>
    <property type="evidence" value="ECO:0007669"/>
    <property type="project" value="UniProtKB-SubCell"/>
</dbReference>
<dbReference type="KEGG" id="tco:Theco_0761"/>
<dbReference type="eggNOG" id="COG1380">
    <property type="taxonomic scope" value="Bacteria"/>
</dbReference>
<keyword evidence="2" id="KW-1003">Cell membrane</keyword>
<evidence type="ECO:0000313" key="7">
    <source>
        <dbReference type="EMBL" id="AGA56961.1"/>
    </source>
</evidence>
<keyword evidence="8" id="KW-1185">Reference proteome</keyword>
<feature type="transmembrane region" description="Helical" evidence="6">
    <location>
        <begin position="56"/>
        <end position="76"/>
    </location>
</feature>
<evidence type="ECO:0000256" key="1">
    <source>
        <dbReference type="ARBA" id="ARBA00004651"/>
    </source>
</evidence>
<keyword evidence="7" id="KW-0378">Hydrolase</keyword>
<dbReference type="STRING" id="717605.Theco_0761"/>
<evidence type="ECO:0000256" key="5">
    <source>
        <dbReference type="ARBA" id="ARBA00023136"/>
    </source>
</evidence>
<dbReference type="PANTHER" id="PTHR33931:SF2">
    <property type="entry name" value="HOLIN-LIKE PROTEIN CIDA"/>
    <property type="match status" value="1"/>
</dbReference>
<evidence type="ECO:0000313" key="8">
    <source>
        <dbReference type="Proteomes" id="UP000010795"/>
    </source>
</evidence>
<keyword evidence="4 6" id="KW-1133">Transmembrane helix</keyword>
<reference evidence="8" key="1">
    <citation type="submission" date="2012-01" db="EMBL/GenBank/DDBJ databases">
        <title>Complete sequence of chromosome of Thermobacillus composti KWC4.</title>
        <authorList>
            <person name="Lucas S."/>
            <person name="Han J."/>
            <person name="Lapidus A."/>
            <person name="Cheng J.-F."/>
            <person name="Goodwin L."/>
            <person name="Pitluck S."/>
            <person name="Peters L."/>
            <person name="Ovchinnikova G."/>
            <person name="Teshima H."/>
            <person name="Detter J.C."/>
            <person name="Han C."/>
            <person name="Tapia R."/>
            <person name="Land M."/>
            <person name="Hauser L."/>
            <person name="Kyrpides N."/>
            <person name="Ivanova N."/>
            <person name="Pagani I."/>
            <person name="Anderson I."/>
            <person name="Woyke T."/>
        </authorList>
    </citation>
    <scope>NUCLEOTIDE SEQUENCE [LARGE SCALE GENOMIC DNA]</scope>
    <source>
        <strain evidence="8">DSM 18247 / JCM 13945 / KWC4</strain>
    </source>
</reference>
<name>L0EB95_THECK</name>
<accession>L0EB95</accession>
<keyword evidence="3 6" id="KW-0812">Transmembrane</keyword>
<dbReference type="GO" id="GO:0016787">
    <property type="term" value="F:hydrolase activity"/>
    <property type="evidence" value="ECO:0007669"/>
    <property type="project" value="UniProtKB-KW"/>
</dbReference>
<evidence type="ECO:0000256" key="2">
    <source>
        <dbReference type="ARBA" id="ARBA00022475"/>
    </source>
</evidence>